<dbReference type="PANTHER" id="PTHR48086:SF7">
    <property type="entry name" value="SODIUM-SOLUTE SYMPORTER-RELATED"/>
    <property type="match status" value="1"/>
</dbReference>
<dbReference type="PROSITE" id="PS50283">
    <property type="entry name" value="NA_SOLUT_SYMP_3"/>
    <property type="match status" value="1"/>
</dbReference>
<sequence>MDHKMFIIVVVAIYFVVLLGIGFFTRNKNNEVDDFLVAGRNVGLVVGGFSIASVQIGAGIIVGGATDGSQFGVWPGMYYAIGCGLGCIIAGIFIAGRMREVEGVVPMDYFEARFGKYKVVRGWAWLSNVPSMLGIFISQLLACGSILSAFGLPFSGSVIICAVVILVSAVMGGMWSVAIGNTIQIIIIMVGIPVAAIAALVTLNNNGVPVGEVFAIPFIPDGLFSKFIYKVTPMLVSISVSYDAFLRYQAAKDVKTAKGACILGGVITIVVGFAASLVGAAGQAVFPGSDHSSIFAFTVSELLNPVLAAVVVTAVLAAAMSSGSGLLIGLGGSFSADLYRGVMHPDKEMSELPKAKVIAKVTVVVACIVGVLLSFKIDNLLDAIILFNYPYMGSVLVPLLGAVFYKGATVKGCFAAMGVGAVIGTGAFIGSFIGMNADLGLFVAYLGSLIALVAVSSFDSKKCPMITKRSKQV</sequence>
<name>C0CNP2_BLAHS</name>
<reference evidence="9 10" key="1">
    <citation type="submission" date="2009-01" db="EMBL/GenBank/DDBJ databases">
        <authorList>
            <person name="Fulton L."/>
            <person name="Clifton S."/>
            <person name="Fulton B."/>
            <person name="Xu J."/>
            <person name="Minx P."/>
            <person name="Pepin K.H."/>
            <person name="Johnson M."/>
            <person name="Bhonagiri V."/>
            <person name="Nash W.E."/>
            <person name="Mardis E.R."/>
            <person name="Wilson R.K."/>
        </authorList>
    </citation>
    <scope>NUCLEOTIDE SEQUENCE [LARGE SCALE GENOMIC DNA]</scope>
    <source>
        <strain evidence="10">DSM 10507 / JCM 14656 / S5a33</strain>
    </source>
</reference>
<comment type="subcellular location">
    <subcellularLocation>
        <location evidence="1">Membrane</location>
        <topology evidence="1">Multi-pass membrane protein</topology>
    </subcellularLocation>
</comment>
<evidence type="ECO:0000256" key="6">
    <source>
        <dbReference type="ARBA" id="ARBA00023136"/>
    </source>
</evidence>
<feature type="transmembrane region" description="Helical" evidence="8">
    <location>
        <begin position="227"/>
        <end position="248"/>
    </location>
</feature>
<keyword evidence="10" id="KW-1185">Reference proteome</keyword>
<dbReference type="GeneID" id="86820804"/>
<dbReference type="Proteomes" id="UP000003100">
    <property type="component" value="Unassembled WGS sequence"/>
</dbReference>
<feature type="transmembrane region" description="Helical" evidence="8">
    <location>
        <begin position="123"/>
        <end position="150"/>
    </location>
</feature>
<feature type="transmembrane region" description="Helical" evidence="8">
    <location>
        <begin position="306"/>
        <end position="336"/>
    </location>
</feature>
<gene>
    <name evidence="9" type="ORF">RUMHYD_02485</name>
</gene>
<keyword evidence="4 8" id="KW-0812">Transmembrane</keyword>
<evidence type="ECO:0000256" key="8">
    <source>
        <dbReference type="SAM" id="Phobius"/>
    </source>
</evidence>
<feature type="transmembrane region" description="Helical" evidence="8">
    <location>
        <begin position="357"/>
        <end position="377"/>
    </location>
</feature>
<dbReference type="AlphaFoldDB" id="C0CNP2"/>
<evidence type="ECO:0000313" key="10">
    <source>
        <dbReference type="Proteomes" id="UP000003100"/>
    </source>
</evidence>
<dbReference type="InterPro" id="IPR050277">
    <property type="entry name" value="Sodium:Solute_Symporter"/>
</dbReference>
<feature type="transmembrane region" description="Helical" evidence="8">
    <location>
        <begin position="439"/>
        <end position="458"/>
    </location>
</feature>
<evidence type="ECO:0000256" key="4">
    <source>
        <dbReference type="ARBA" id="ARBA00022692"/>
    </source>
</evidence>
<evidence type="ECO:0000256" key="7">
    <source>
        <dbReference type="RuleBase" id="RU362091"/>
    </source>
</evidence>
<dbReference type="CDD" id="cd10322">
    <property type="entry name" value="SLC5sbd"/>
    <property type="match status" value="1"/>
</dbReference>
<dbReference type="Gene3D" id="1.20.1730.10">
    <property type="entry name" value="Sodium/glucose cotransporter"/>
    <property type="match status" value="1"/>
</dbReference>
<dbReference type="GO" id="GO:0005886">
    <property type="term" value="C:plasma membrane"/>
    <property type="evidence" value="ECO:0007669"/>
    <property type="project" value="TreeGrafter"/>
</dbReference>
<comment type="similarity">
    <text evidence="2 7">Belongs to the sodium:solute symporter (SSF) (TC 2.A.21) family.</text>
</comment>
<evidence type="ECO:0008006" key="11">
    <source>
        <dbReference type="Google" id="ProtNLM"/>
    </source>
</evidence>
<evidence type="ECO:0000256" key="1">
    <source>
        <dbReference type="ARBA" id="ARBA00004141"/>
    </source>
</evidence>
<keyword evidence="3" id="KW-0813">Transport</keyword>
<feature type="transmembrane region" description="Helical" evidence="8">
    <location>
        <begin position="260"/>
        <end position="286"/>
    </location>
</feature>
<evidence type="ECO:0000313" key="9">
    <source>
        <dbReference type="EMBL" id="EEG48615.1"/>
    </source>
</evidence>
<feature type="transmembrane region" description="Helical" evidence="8">
    <location>
        <begin position="412"/>
        <end position="433"/>
    </location>
</feature>
<dbReference type="PANTHER" id="PTHR48086">
    <property type="entry name" value="SODIUM/PROLINE SYMPORTER-RELATED"/>
    <property type="match status" value="1"/>
</dbReference>
<feature type="transmembrane region" description="Helical" evidence="8">
    <location>
        <begin position="185"/>
        <end position="203"/>
    </location>
</feature>
<dbReference type="Pfam" id="PF00474">
    <property type="entry name" value="SSF"/>
    <property type="match status" value="1"/>
</dbReference>
<dbReference type="eggNOG" id="COG0591">
    <property type="taxonomic scope" value="Bacteria"/>
</dbReference>
<dbReference type="EMBL" id="ACBZ01000133">
    <property type="protein sequence ID" value="EEG48615.1"/>
    <property type="molecule type" value="Genomic_DNA"/>
</dbReference>
<feature type="transmembrane region" description="Helical" evidence="8">
    <location>
        <begin position="156"/>
        <end position="178"/>
    </location>
</feature>
<organism evidence="9 10">
    <name type="scientific">Blautia hydrogenotrophica (strain DSM 10507 / JCM 14656 / S5a33)</name>
    <name type="common">Ruminococcus hydrogenotrophicus</name>
    <dbReference type="NCBI Taxonomy" id="476272"/>
    <lineage>
        <taxon>Bacteria</taxon>
        <taxon>Bacillati</taxon>
        <taxon>Bacillota</taxon>
        <taxon>Clostridia</taxon>
        <taxon>Lachnospirales</taxon>
        <taxon>Lachnospiraceae</taxon>
        <taxon>Blautia</taxon>
    </lineage>
</organism>
<dbReference type="GO" id="GO:0022857">
    <property type="term" value="F:transmembrane transporter activity"/>
    <property type="evidence" value="ECO:0007669"/>
    <property type="project" value="InterPro"/>
</dbReference>
<accession>C0CNP2</accession>
<feature type="transmembrane region" description="Helical" evidence="8">
    <location>
        <begin position="44"/>
        <end position="65"/>
    </location>
</feature>
<evidence type="ECO:0000256" key="2">
    <source>
        <dbReference type="ARBA" id="ARBA00006434"/>
    </source>
</evidence>
<feature type="transmembrane region" description="Helical" evidence="8">
    <location>
        <begin position="383"/>
        <end position="405"/>
    </location>
</feature>
<keyword evidence="5 8" id="KW-1133">Transmembrane helix</keyword>
<dbReference type="InterPro" id="IPR038377">
    <property type="entry name" value="Na/Glc_symporter_sf"/>
</dbReference>
<dbReference type="InterPro" id="IPR001734">
    <property type="entry name" value="Na/solute_symporter"/>
</dbReference>
<feature type="transmembrane region" description="Helical" evidence="8">
    <location>
        <begin position="6"/>
        <end position="24"/>
    </location>
</feature>
<protein>
    <recommendedName>
        <fullName evidence="11">Proline permease</fullName>
    </recommendedName>
</protein>
<evidence type="ECO:0000256" key="3">
    <source>
        <dbReference type="ARBA" id="ARBA00022448"/>
    </source>
</evidence>
<dbReference type="RefSeq" id="WP_005949867.1">
    <property type="nucleotide sequence ID" value="NZ_CP136423.1"/>
</dbReference>
<keyword evidence="6 8" id="KW-0472">Membrane</keyword>
<feature type="transmembrane region" description="Helical" evidence="8">
    <location>
        <begin position="77"/>
        <end position="96"/>
    </location>
</feature>
<dbReference type="HOGENOM" id="CLU_018808_15_3_9"/>
<dbReference type="PATRIC" id="fig|476272.21.peg.1915"/>
<proteinExistence type="inferred from homology"/>
<evidence type="ECO:0000256" key="5">
    <source>
        <dbReference type="ARBA" id="ARBA00022989"/>
    </source>
</evidence>
<reference evidence="9 10" key="2">
    <citation type="submission" date="2009-02" db="EMBL/GenBank/DDBJ databases">
        <title>Draft genome sequence of Blautia hydrogenotrophica DSM 10507 (Ruminococcus hydrogenotrophicus DSM 10507).</title>
        <authorList>
            <person name="Sudarsanam P."/>
            <person name="Ley R."/>
            <person name="Guruge J."/>
            <person name="Turnbaugh P.J."/>
            <person name="Mahowald M."/>
            <person name="Liep D."/>
            <person name="Gordon J."/>
        </authorList>
    </citation>
    <scope>NUCLEOTIDE SEQUENCE [LARGE SCALE GENOMIC DNA]</scope>
    <source>
        <strain evidence="10">DSM 10507 / JCM 14656 / S5a33</strain>
    </source>
</reference>